<gene>
    <name evidence="1" type="ORF">XA26_42930</name>
</gene>
<proteinExistence type="predicted"/>
<dbReference type="STRING" id="1766.XA26_42930"/>
<name>A0A0N9XVS6_MYCFO</name>
<evidence type="ECO:0000313" key="2">
    <source>
        <dbReference type="Proteomes" id="UP000057134"/>
    </source>
</evidence>
<accession>A0A0N9XVS6</accession>
<keyword evidence="2" id="KW-1185">Reference proteome</keyword>
<organism evidence="1 2">
    <name type="scientific">Mycolicibacterium fortuitum</name>
    <name type="common">Mycobacterium fortuitum</name>
    <dbReference type="NCBI Taxonomy" id="1766"/>
    <lineage>
        <taxon>Bacteria</taxon>
        <taxon>Bacillati</taxon>
        <taxon>Actinomycetota</taxon>
        <taxon>Actinomycetes</taxon>
        <taxon>Mycobacteriales</taxon>
        <taxon>Mycobacteriaceae</taxon>
        <taxon>Mycolicibacterium</taxon>
    </lineage>
</organism>
<dbReference type="PATRIC" id="fig|1766.6.peg.4270"/>
<protein>
    <submittedName>
        <fullName evidence="1">Uncharacterized protein</fullName>
    </submittedName>
</protein>
<sequence>MAMLLATAEITGEEADYVEVLSVLREHCDYDALQRMVRVARAE</sequence>
<evidence type="ECO:0000313" key="1">
    <source>
        <dbReference type="EMBL" id="ALI28098.1"/>
    </source>
</evidence>
<dbReference type="Proteomes" id="UP000057134">
    <property type="component" value="Chromosome"/>
</dbReference>
<dbReference type="KEGG" id="mft:XA26_42930"/>
<reference evidence="1 2" key="1">
    <citation type="journal article" date="2015" name="MBio">
        <title>Enzymatic Degradation of Phenazines Can Generate Energy and Protect Sensitive Organisms from Toxicity.</title>
        <authorList>
            <person name="Costa K.C."/>
            <person name="Bergkessel M."/>
            <person name="Saunders S."/>
            <person name="Korlach J."/>
            <person name="Newman D.K."/>
        </authorList>
    </citation>
    <scope>NUCLEOTIDE SEQUENCE [LARGE SCALE GENOMIC DNA]</scope>
    <source>
        <strain evidence="1 2">CT6</strain>
    </source>
</reference>
<dbReference type="EMBL" id="CP011269">
    <property type="protein sequence ID" value="ALI28098.1"/>
    <property type="molecule type" value="Genomic_DNA"/>
</dbReference>
<dbReference type="AlphaFoldDB" id="A0A0N9XVS6"/>